<accession>A0A8K0ST90</accession>
<dbReference type="Proteomes" id="UP000813444">
    <property type="component" value="Unassembled WGS sequence"/>
</dbReference>
<sequence>MHHLSLLTHLSEVCLIFHTIRRAVAKRLCSPIRALAAAAGKSSSSGSSSSTVRVSDSIGDSASVSDISATSPYRSLLVLLVPALDGLGRLLRRILPPYYLLLLAILLPFRRSPIHPAGPLHAPHPHRDPLIPTTSLPPSCLSCPPSFSHPLCIYGPSPNLTLLYRLDLSGYDQGFSYFSLAAAFPVSTSTCIIFIFAVSPTLQCTPGTPCTFLQVFPLGSSLFPLLYFSSFLSSYLGYFDRRF</sequence>
<dbReference type="AlphaFoldDB" id="A0A8K0ST90"/>
<comment type="caution">
    <text evidence="2">The sequence shown here is derived from an EMBL/GenBank/DDBJ whole genome shotgun (WGS) entry which is preliminary data.</text>
</comment>
<name>A0A8K0ST90_9HYPO</name>
<evidence type="ECO:0000313" key="3">
    <source>
        <dbReference type="Proteomes" id="UP000813444"/>
    </source>
</evidence>
<evidence type="ECO:0000313" key="2">
    <source>
        <dbReference type="EMBL" id="KAH7321195.1"/>
    </source>
</evidence>
<feature type="transmembrane region" description="Helical" evidence="1">
    <location>
        <begin position="218"/>
        <end position="238"/>
    </location>
</feature>
<reference evidence="2" key="1">
    <citation type="journal article" date="2021" name="Nat. Commun.">
        <title>Genetic determinants of endophytism in the Arabidopsis root mycobiome.</title>
        <authorList>
            <person name="Mesny F."/>
            <person name="Miyauchi S."/>
            <person name="Thiergart T."/>
            <person name="Pickel B."/>
            <person name="Atanasova L."/>
            <person name="Karlsson M."/>
            <person name="Huettel B."/>
            <person name="Barry K.W."/>
            <person name="Haridas S."/>
            <person name="Chen C."/>
            <person name="Bauer D."/>
            <person name="Andreopoulos W."/>
            <person name="Pangilinan J."/>
            <person name="LaButti K."/>
            <person name="Riley R."/>
            <person name="Lipzen A."/>
            <person name="Clum A."/>
            <person name="Drula E."/>
            <person name="Henrissat B."/>
            <person name="Kohler A."/>
            <person name="Grigoriev I.V."/>
            <person name="Martin F.M."/>
            <person name="Hacquard S."/>
        </authorList>
    </citation>
    <scope>NUCLEOTIDE SEQUENCE</scope>
    <source>
        <strain evidence="2">MPI-CAGE-CH-0235</strain>
    </source>
</reference>
<proteinExistence type="predicted"/>
<keyword evidence="1" id="KW-0472">Membrane</keyword>
<keyword evidence="3" id="KW-1185">Reference proteome</keyword>
<protein>
    <submittedName>
        <fullName evidence="2">Uncharacterized protein</fullName>
    </submittedName>
</protein>
<keyword evidence="1" id="KW-1133">Transmembrane helix</keyword>
<organism evidence="2 3">
    <name type="scientific">Stachybotrys elegans</name>
    <dbReference type="NCBI Taxonomy" id="80388"/>
    <lineage>
        <taxon>Eukaryota</taxon>
        <taxon>Fungi</taxon>
        <taxon>Dikarya</taxon>
        <taxon>Ascomycota</taxon>
        <taxon>Pezizomycotina</taxon>
        <taxon>Sordariomycetes</taxon>
        <taxon>Hypocreomycetidae</taxon>
        <taxon>Hypocreales</taxon>
        <taxon>Stachybotryaceae</taxon>
        <taxon>Stachybotrys</taxon>
    </lineage>
</organism>
<keyword evidence="1" id="KW-0812">Transmembrane</keyword>
<feature type="transmembrane region" description="Helical" evidence="1">
    <location>
        <begin position="175"/>
        <end position="198"/>
    </location>
</feature>
<evidence type="ECO:0000256" key="1">
    <source>
        <dbReference type="SAM" id="Phobius"/>
    </source>
</evidence>
<dbReference type="EMBL" id="JAGPNK010000005">
    <property type="protein sequence ID" value="KAH7321195.1"/>
    <property type="molecule type" value="Genomic_DNA"/>
</dbReference>
<gene>
    <name evidence="2" type="ORF">B0I35DRAFT_209109</name>
</gene>